<accession>A0A0L6UGY7</accession>
<reference evidence="2 3" key="1">
    <citation type="submission" date="2015-08" db="EMBL/GenBank/DDBJ databases">
        <title>Next Generation Sequencing and Analysis of the Genome of Puccinia sorghi L Schw, the Causal Agent of Maize Common Rust.</title>
        <authorList>
            <person name="Rochi L."/>
            <person name="Burguener G."/>
            <person name="Darino M."/>
            <person name="Turjanski A."/>
            <person name="Kreff E."/>
            <person name="Dieguez M.J."/>
            <person name="Sacco F."/>
        </authorList>
    </citation>
    <scope>NUCLEOTIDE SEQUENCE [LARGE SCALE GENOMIC DNA]</scope>
    <source>
        <strain evidence="2 3">RO10H11247</strain>
    </source>
</reference>
<proteinExistence type="predicted"/>
<protein>
    <submittedName>
        <fullName evidence="2">Uncharacterized protein</fullName>
    </submittedName>
</protein>
<comment type="caution">
    <text evidence="2">The sequence shown here is derived from an EMBL/GenBank/DDBJ whole genome shotgun (WGS) entry which is preliminary data.</text>
</comment>
<gene>
    <name evidence="2" type="ORF">VP01_6108g1</name>
</gene>
<feature type="region of interest" description="Disordered" evidence="1">
    <location>
        <begin position="159"/>
        <end position="182"/>
    </location>
</feature>
<feature type="non-terminal residue" evidence="2">
    <location>
        <position position="1"/>
    </location>
</feature>
<sequence>WFSGSLRAWVGPSSTWLWAKIRGQPRLVTQAHFAHTQANMALGQAALGLGPVALDTQYAILKINSPRDARGYFMKDLTLKHVITVVEKCDCYLQFSISCTCLPSYYPSLNFFFHGLLFATCAKIPFPLRVDFKNTFIGNNIFIGFHEAELKIRIKSNSEEDNNGAKKKKKKKKKDIIHPQPV</sequence>
<dbReference type="EMBL" id="LAVV01011395">
    <property type="protein sequence ID" value="KNZ47824.1"/>
    <property type="molecule type" value="Genomic_DNA"/>
</dbReference>
<feature type="non-terminal residue" evidence="2">
    <location>
        <position position="182"/>
    </location>
</feature>
<organism evidence="2 3">
    <name type="scientific">Puccinia sorghi</name>
    <dbReference type="NCBI Taxonomy" id="27349"/>
    <lineage>
        <taxon>Eukaryota</taxon>
        <taxon>Fungi</taxon>
        <taxon>Dikarya</taxon>
        <taxon>Basidiomycota</taxon>
        <taxon>Pucciniomycotina</taxon>
        <taxon>Pucciniomycetes</taxon>
        <taxon>Pucciniales</taxon>
        <taxon>Pucciniaceae</taxon>
        <taxon>Puccinia</taxon>
    </lineage>
</organism>
<name>A0A0L6UGY7_9BASI</name>
<dbReference type="Proteomes" id="UP000037035">
    <property type="component" value="Unassembled WGS sequence"/>
</dbReference>
<dbReference type="VEuPathDB" id="FungiDB:VP01_6108g1"/>
<evidence type="ECO:0000313" key="2">
    <source>
        <dbReference type="EMBL" id="KNZ47824.1"/>
    </source>
</evidence>
<evidence type="ECO:0000313" key="3">
    <source>
        <dbReference type="Proteomes" id="UP000037035"/>
    </source>
</evidence>
<feature type="compositionally biased region" description="Basic residues" evidence="1">
    <location>
        <begin position="165"/>
        <end position="175"/>
    </location>
</feature>
<keyword evidence="3" id="KW-1185">Reference proteome</keyword>
<dbReference type="AlphaFoldDB" id="A0A0L6UGY7"/>
<evidence type="ECO:0000256" key="1">
    <source>
        <dbReference type="SAM" id="MobiDB-lite"/>
    </source>
</evidence>